<dbReference type="PROSITE" id="PS51257">
    <property type="entry name" value="PROKAR_LIPOPROTEIN"/>
    <property type="match status" value="1"/>
</dbReference>
<feature type="coiled-coil region" evidence="1">
    <location>
        <begin position="3328"/>
        <end position="3386"/>
    </location>
</feature>
<feature type="compositionally biased region" description="Basic residues" evidence="2">
    <location>
        <begin position="2387"/>
        <end position="2405"/>
    </location>
</feature>
<feature type="compositionally biased region" description="Low complexity" evidence="2">
    <location>
        <begin position="1278"/>
        <end position="1294"/>
    </location>
</feature>
<feature type="compositionally biased region" description="Basic and acidic residues" evidence="2">
    <location>
        <begin position="1643"/>
        <end position="1654"/>
    </location>
</feature>
<feature type="compositionally biased region" description="Polar residues" evidence="2">
    <location>
        <begin position="425"/>
        <end position="437"/>
    </location>
</feature>
<evidence type="ECO:0000256" key="3">
    <source>
        <dbReference type="SAM" id="SignalP"/>
    </source>
</evidence>
<dbReference type="OrthoDB" id="7701533at2759"/>
<feature type="coiled-coil region" evidence="1">
    <location>
        <begin position="3484"/>
        <end position="3511"/>
    </location>
</feature>
<organism evidence="5">
    <name type="scientific">Camponotus floridanus</name>
    <name type="common">Florida carpenter ant</name>
    <dbReference type="NCBI Taxonomy" id="104421"/>
    <lineage>
        <taxon>Eukaryota</taxon>
        <taxon>Metazoa</taxon>
        <taxon>Ecdysozoa</taxon>
        <taxon>Arthropoda</taxon>
        <taxon>Hexapoda</taxon>
        <taxon>Insecta</taxon>
        <taxon>Pterygota</taxon>
        <taxon>Neoptera</taxon>
        <taxon>Endopterygota</taxon>
        <taxon>Hymenoptera</taxon>
        <taxon>Apocrita</taxon>
        <taxon>Aculeata</taxon>
        <taxon>Formicoidea</taxon>
        <taxon>Formicidae</taxon>
        <taxon>Formicinae</taxon>
        <taxon>Camponotus</taxon>
    </lineage>
</organism>
<feature type="compositionally biased region" description="Basic and acidic residues" evidence="2">
    <location>
        <begin position="2982"/>
        <end position="2995"/>
    </location>
</feature>
<feature type="compositionally biased region" description="Polar residues" evidence="2">
    <location>
        <begin position="3114"/>
        <end position="3134"/>
    </location>
</feature>
<feature type="compositionally biased region" description="Acidic residues" evidence="2">
    <location>
        <begin position="3011"/>
        <end position="3020"/>
    </location>
</feature>
<feature type="compositionally biased region" description="Basic and acidic residues" evidence="2">
    <location>
        <begin position="1555"/>
        <end position="1570"/>
    </location>
</feature>
<evidence type="ECO:0000313" key="5">
    <source>
        <dbReference type="Proteomes" id="UP000000311"/>
    </source>
</evidence>
<feature type="region of interest" description="Disordered" evidence="2">
    <location>
        <begin position="3102"/>
        <end position="3141"/>
    </location>
</feature>
<feature type="compositionally biased region" description="Acidic residues" evidence="2">
    <location>
        <begin position="1295"/>
        <end position="1309"/>
    </location>
</feature>
<feature type="region of interest" description="Disordered" evidence="2">
    <location>
        <begin position="1390"/>
        <end position="1414"/>
    </location>
</feature>
<feature type="region of interest" description="Disordered" evidence="2">
    <location>
        <begin position="2335"/>
        <end position="2417"/>
    </location>
</feature>
<dbReference type="OMA" id="HAPRKYN"/>
<feature type="signal peptide" evidence="3">
    <location>
        <begin position="1"/>
        <end position="16"/>
    </location>
</feature>
<feature type="coiled-coil region" evidence="1">
    <location>
        <begin position="2263"/>
        <end position="2290"/>
    </location>
</feature>
<feature type="region of interest" description="Disordered" evidence="2">
    <location>
        <begin position="1241"/>
        <end position="1265"/>
    </location>
</feature>
<feature type="compositionally biased region" description="Polar residues" evidence="2">
    <location>
        <begin position="1312"/>
        <end position="1322"/>
    </location>
</feature>
<feature type="region of interest" description="Disordered" evidence="2">
    <location>
        <begin position="416"/>
        <end position="437"/>
    </location>
</feature>
<feature type="compositionally biased region" description="Low complexity" evidence="2">
    <location>
        <begin position="1391"/>
        <end position="1408"/>
    </location>
</feature>
<accession>E1ZXQ0</accession>
<feature type="compositionally biased region" description="Basic and acidic residues" evidence="2">
    <location>
        <begin position="2955"/>
        <end position="2973"/>
    </location>
</feature>
<feature type="compositionally biased region" description="Polar residues" evidence="2">
    <location>
        <begin position="1657"/>
        <end position="1677"/>
    </location>
</feature>
<evidence type="ECO:0000313" key="4">
    <source>
        <dbReference type="EMBL" id="EFN74022.1"/>
    </source>
</evidence>
<feature type="region of interest" description="Disordered" evidence="2">
    <location>
        <begin position="955"/>
        <end position="980"/>
    </location>
</feature>
<feature type="compositionally biased region" description="Polar residues" evidence="2">
    <location>
        <begin position="1241"/>
        <end position="1255"/>
    </location>
</feature>
<feature type="region of interest" description="Disordered" evidence="2">
    <location>
        <begin position="884"/>
        <end position="913"/>
    </location>
</feature>
<feature type="region of interest" description="Disordered" evidence="2">
    <location>
        <begin position="1525"/>
        <end position="1677"/>
    </location>
</feature>
<dbReference type="PANTHER" id="PTHR47771">
    <property type="entry name" value="LD27203P-RELATED"/>
    <property type="match status" value="1"/>
</dbReference>
<feature type="region of interest" description="Disordered" evidence="2">
    <location>
        <begin position="2915"/>
        <end position="3069"/>
    </location>
</feature>
<protein>
    <submittedName>
        <fullName evidence="4">Uncharacterized protein</fullName>
    </submittedName>
</protein>
<evidence type="ECO:0000256" key="1">
    <source>
        <dbReference type="SAM" id="Coils"/>
    </source>
</evidence>
<feature type="compositionally biased region" description="Basic and acidic residues" evidence="2">
    <location>
        <begin position="2928"/>
        <end position="2943"/>
    </location>
</feature>
<feature type="compositionally biased region" description="Polar residues" evidence="2">
    <location>
        <begin position="893"/>
        <end position="905"/>
    </location>
</feature>
<feature type="region of interest" description="Disordered" evidence="2">
    <location>
        <begin position="1277"/>
        <end position="1322"/>
    </location>
</feature>
<feature type="compositionally biased region" description="Basic and acidic residues" evidence="2">
    <location>
        <begin position="3021"/>
        <end position="3038"/>
    </location>
</feature>
<reference evidence="4 5" key="1">
    <citation type="journal article" date="2010" name="Science">
        <title>Genomic comparison of the ants Camponotus floridanus and Harpegnathos saltator.</title>
        <authorList>
            <person name="Bonasio R."/>
            <person name="Zhang G."/>
            <person name="Ye C."/>
            <person name="Mutti N.S."/>
            <person name="Fang X."/>
            <person name="Qin N."/>
            <person name="Donahue G."/>
            <person name="Yang P."/>
            <person name="Li Q."/>
            <person name="Li C."/>
            <person name="Zhang P."/>
            <person name="Huang Z."/>
            <person name="Berger S.L."/>
            <person name="Reinberg D."/>
            <person name="Wang J."/>
            <person name="Liebig J."/>
        </authorList>
    </citation>
    <scope>NUCLEOTIDE SEQUENCE [LARGE SCALE GENOMIC DNA]</scope>
    <source>
        <strain evidence="5">C129</strain>
    </source>
</reference>
<feature type="compositionally biased region" description="Basic and acidic residues" evidence="2">
    <location>
        <begin position="1597"/>
        <end position="1608"/>
    </location>
</feature>
<feature type="compositionally biased region" description="Basic and acidic residues" evidence="2">
    <location>
        <begin position="2342"/>
        <end position="2368"/>
    </location>
</feature>
<keyword evidence="5" id="KW-1185">Reference proteome</keyword>
<dbReference type="PANTHER" id="PTHR47771:SF13">
    <property type="entry name" value="HDC01644"/>
    <property type="match status" value="1"/>
</dbReference>
<feature type="compositionally biased region" description="Polar residues" evidence="2">
    <location>
        <begin position="1529"/>
        <end position="1554"/>
    </location>
</feature>
<feature type="region of interest" description="Disordered" evidence="2">
    <location>
        <begin position="3764"/>
        <end position="3811"/>
    </location>
</feature>
<dbReference type="EMBL" id="GL435087">
    <property type="protein sequence ID" value="EFN74022.1"/>
    <property type="molecule type" value="Genomic_DNA"/>
</dbReference>
<dbReference type="Proteomes" id="UP000000311">
    <property type="component" value="Unassembled WGS sequence"/>
</dbReference>
<keyword evidence="3" id="KW-0732">Signal</keyword>
<evidence type="ECO:0000256" key="2">
    <source>
        <dbReference type="SAM" id="MobiDB-lite"/>
    </source>
</evidence>
<name>E1ZXQ0_CAMFO</name>
<gene>
    <name evidence="4" type="ORF">EAG_14606</name>
</gene>
<feature type="region of interest" description="Disordered" evidence="2">
    <location>
        <begin position="2733"/>
        <end position="2755"/>
    </location>
</feature>
<sequence>MKVYLILGLLVTVACAEKKINLEDIERDNLKAENKAKNENIQTDETKYAVQSNQQQYQIPNQYSTLDSNSELYIQPQRLQDVKYSLPPEEYVQPNQYAVQEVQYKQPSQILPQQNIPSIQYYGGYQQQTEIPARDVAFESQKLNYQPEIVVGNQVQSIQQKAITEKYTKAINKEPVYLDVPVTQLLSYYPQLNINSLASGKSAGLVQPPLHQLANNAAQQISIPVYAPVYNQKQLVSPAKTSYSTIVPTTFVPTRIKASKVSNTVPFTSKKINLSTLLTTPVYVQSQQSPAKGKTLLHTQAYIMPSQPQYVQQLVYTQPGIVYTDPAAAYSDIYTRLPAYIQDNSLPGQVSQYQTQQLQYVTPTIVSEAPKNVVQEQISQDPPQNYVKVPEEPKTHFVPPQLPPQDFKSGITQLEPVSTEDEQSLPVQDQSLSVQDHSLSTEPRSLLDTYIPSKVIAAQDTARYVERPIKLEGGFLPSKIVAFLLALGTFCNSKTTESRKIKVNDSDNVERFVADDVPNNGESAEQEQDSIEKIMPILPPIILLDFDNSTSDNETADEKSKRTVNNNLGYGFDRNFLHAPRKYNYYFPAGKTGTTVSIEESISPFLPRTIIEKIPSSGIQKPVPDSYADLRSQQGSYENHDSTRLNFQSPAGYQYYNPATISQPVFGLRTKLTKTSDSERYRGFSSSARPPVETYSNVDYRDDTYASTTPRSLVLNSAERETSYITPSPQTYTVSSSSRYAYVTPSSPSYAEVNSQRYFGQSNQHAINVQGYSVQSSTESSTTNPVDTAFLENIDVRSKVNSHDYIRLTSNTESSTSASDDVSSYPQNIESFANLPRYTVENNVRYENKIFWKYPDGRVSDMPPRTYETYSEYSSLAALQAARSQDASKTDESVSTENRVLSQGPVQFPISPEPNGPPTPFISAESLSRLPQQQVYRLGYQNLVGQKQIVPQQTRTGSGVSTYSTTLSPLGNSVKSNGKNRYETTRRPISKYMVNSPNPEYIDSYTTESASRSTTPSKAFLSSTHKNSAKKINANGKNLENYSNLQYGDLLNYNPSISQYIKNPASILNVRPTFVQTGNSLIPVIILRVDGVPPIQHNATPNINLKALLQQYLLQYARSIEELARPTNYDFGSNQFLKDQQPLSTSPLRQLVQLIQNSNTQDLVGNPTESYVGRSSYEASNSDVGKSLSSVKYGERTAIRPKVILVVLSWPQIRCTEDANLESDEIFDQIATASENTIEAIKHSSTNSKNPQEQDSSISSSESATVHYENSNGFVPIVPSVSPSYNDPDSYDSSSEIDDSEQQENESEESNARNVVSAQDSSEMAKKFEEDLAYSSEARIFLNYPGSLTNRRSFDFQEGRTNEFELLKINNDTPAVANYQEFYENVRSTVNTETDSDPNTSSSESSNEGRGNKIRNYAHNYGQQSQQINDEDSYAQYSYDAQDTKKITHEQEKVTDNYRQQVAANYDGHGQNAATVSSSSRTNYQVNELAHSGTYDNVPQLSRTHYRFKPVVVTEANNHKTDMKFDNHLLNSAPDTTLESSSSEMSNRYQVYNDNRQRSYHRTEDSKNLSDESTDYSEYIERPRVQKTRRRPSYSDSSRKLPKEHRGTMNDSTEEDKQKYNSSKIRSHRYKVKANPWLNDPSINHDESVEDVKYGSRGSNTETKSSKAQNSSRSKINSWNQISPSVEVSRSNGVELNQVEKPKFLINFVPVANFDHATALGNSQGFDMSNAVLQNVATVAPIGAFSTTTPLLNTPQPVIAQNFAQLSKNLVNLQNLVSTPIPDIIVGQNTFQNPVQVFLPHPNEQNKNLRGYLPSTMTPVFALTSSLSPALQNIRVQNVQSNNVTPRTTFTITPAPTVVQQMPINQVHSGIQQLIVPQPTLQTYPNFLQTPLQTTQIHVNPHGLQGQHFLHHGNLQIQNSPTTPTLLPSQTMPESRIVESQNKKNAFSASGTNFVASANLAVGQNEQKQPTNVNSYYLQNPNTQQIVKPQEIVPNILQPGATLNGITINTQQLIPQQNGNFILQQPRDQMQYVKLQSNGADAMHQASLNKNLIKNHRLGSITLQAIDNTASHSSNINNVNALEPSSGNAHLPNVGTKNVEIVNPNIKPSQTDTTFQTMNYPTTVLTTPIPIFSTIAPQTVNFPNYVNSLTENKAKQVGTFQNQEPMFNPINFVPNVDIIKDQNALNNKPIHEPIQQGLNLVPVVPGGNFFKPSLAAQSELIVKPKLTSDLQKYAEEMFKESLKTMYNSQKWNNDRKPQENGQNDSEASDLAKLRLEMQKLRASLKESKYKDTLEAHQSMHNVRTTNAPKSSNKKKPDPLLTTLEHLLKTRPHGPIHIYHGLVKPDQKRKPEDSTFDFDNFKDESHIREFLTPPKSKPSHSTSPFHDKPKKRPGSMRFKNNPRRPARPSNLQHKYGGLQSSSSDIHLYVDPDTFNYDSKHQPSFDRYTAFTTASPEIDKMLREFKSNNKNYDINHPRMHNLLGLLMKNKQLPTRSPQNYFRDKDQIINTIFFIPAICCAINIAISAGTFVSVTSIKSKRAINSSHDVRNNQERLRGTIPKISLPQDITTRLSNYRSVKASEPQRISYTNSNQESSHAYGSVPKRPPSYVPLPVQQTKFYQNNPLIPYFDILNNSNSYKTATSTEKPLDASKPIVSQSVQKLQGIYSPNTFHQDKPIEFSGFSDFEFPAYPSINKFISQDVQNGASSPIVQVPVYKTNYPLSKVVTHEYALSLPTASSVSPSSDKATQSSKQKDEATVDVNGKKISVPIIQFQNNADFTEVLPVFESQPFFLSANYPTESDLAFNSGTGPKLNMALQSRNVSPFLSPLSSFQGQIVPIQTASSSPQFPQYKGASVEVYPVPNNVPKVQGSYESLYSQPQLHFGLEHSSNVQPINVQQNIIHPSVSTQGILNDVEIINKKNPEPHTPQSDDDNRNDDRDDERYENPEKEDEQNSEDNNAEHQSGKDFKEPPTESDFKPSASYPFKEYDERFGKYKTQIDDDEDKPYSSYKHDSVDDDEEEEDPSEYHAEYTDSPKSSHESYEKEDEEKEESVKHKRREEADESSDEIAPKYYVKDFEQEFEESYRKELPKEKYVHVKEVPEIDSYNNPIVPSKRQQKNNNRSHINQEQFEEPTSQKTRVSRKNRRIPKAGYKDNAAYGSNIFIKKTPKIVLLFAIASVVELKSDSKKQKRGVTFFGSPDLFGIVPAFGPASWAPSNFAASAWNPSRNPDVALAQVQTQATHDVALQALKDPAPGTPSIAYPPEVLRTIQQAKNANNNVALAQHKVAEAKHAAVIQQKIALAKEAAAREAAARSQEISQHVEAEAKASARQLVALQQRLATLKGAAAAAQKVAAAREAAAAVAIQKTAAATAAELQKQDVDKQINQSEQEAKIVLLSAIASVVELKSDSKKQKRGVTFFGSPDLFGIVPAFGPASWAPSNFAASAWNPLSNPDIALAQVQVQAAHDVALQALKDPAPGTPSIAYPSEVLKAIQQAKEANNNVALAQHKVAEAKQATLFQQKIALAKEAAAREAAARVMNYGSNVNDAQIHQDLSSYGSISSHGNNGDFHVELSKKLNNMGNIHTFAQPVSISEHVEITKPVVVPIVKNIGVPVAQPVTIPVPHPVAVTVAQPYPVQVPVAQPIPVPIVKTIAIPVEKKVPYPIEKIVPVPVEKLMPITIEKHVPIPIEKPYPIHIPVLLSLVSLAAAAPVIVDQDGRHYMMQIFKIQPTIDRSDQEISGTSGSGYDSSYGSSYGGSYGGSADYGSDHGGDFSGGSSGHLESSSGLDSSHQDFSSGGGYDGGHGSDDGGHGISLDSGHNYVHSVPVSEHVEVTKPVAIPVYKHIGVPVPKSVPIAVPHPVAVGVPQPYPVHVPVPKHIPIQVIKTVAIPVEKKVPYPIEKHIPVPVEKPVPITIEKHIPVPVVKPYPIKIPVYKTIYHHAKKH</sequence>
<feature type="chain" id="PRO_5003156726" evidence="3">
    <location>
        <begin position="17"/>
        <end position="3938"/>
    </location>
</feature>
<feature type="compositionally biased region" description="Polar residues" evidence="2">
    <location>
        <begin position="955"/>
        <end position="979"/>
    </location>
</feature>
<dbReference type="InParanoid" id="E1ZXQ0"/>
<feature type="compositionally biased region" description="Low complexity" evidence="2">
    <location>
        <begin position="3773"/>
        <end position="3789"/>
    </location>
</feature>
<keyword evidence="1" id="KW-0175">Coiled coil</keyword>
<feature type="coiled-coil region" evidence="1">
    <location>
        <begin position="13"/>
        <end position="47"/>
    </location>
</feature>
<proteinExistence type="predicted"/>